<gene>
    <name evidence="1" type="ORF">QYE76_003019</name>
</gene>
<comment type="caution">
    <text evidence="1">The sequence shown here is derived from an EMBL/GenBank/DDBJ whole genome shotgun (WGS) entry which is preliminary data.</text>
</comment>
<dbReference type="Proteomes" id="UP001231189">
    <property type="component" value="Unassembled WGS sequence"/>
</dbReference>
<reference evidence="1" key="1">
    <citation type="submission" date="2023-07" db="EMBL/GenBank/DDBJ databases">
        <title>A chromosome-level genome assembly of Lolium multiflorum.</title>
        <authorList>
            <person name="Chen Y."/>
            <person name="Copetti D."/>
            <person name="Kolliker R."/>
            <person name="Studer B."/>
        </authorList>
    </citation>
    <scope>NUCLEOTIDE SEQUENCE</scope>
    <source>
        <strain evidence="1">02402/16</strain>
        <tissue evidence="1">Leaf</tissue>
    </source>
</reference>
<dbReference type="EMBL" id="JAUUTY010000005">
    <property type="protein sequence ID" value="KAK1628704.1"/>
    <property type="molecule type" value="Genomic_DNA"/>
</dbReference>
<name>A0AAD8RPH3_LOLMU</name>
<proteinExistence type="predicted"/>
<keyword evidence="2" id="KW-1185">Reference proteome</keyword>
<evidence type="ECO:0000313" key="2">
    <source>
        <dbReference type="Proteomes" id="UP001231189"/>
    </source>
</evidence>
<sequence length="432" mass="49290">MEGDVAGLTSLRLWRLLWFLRRQKLFDTALALERETGVSFLPAHLHLLLFQGKWEEAEAYVAGPIDFAGCSWMASLIIARIRVFDVMSRFAAGEASTVSDALFRRAEEHLLANPVLHGTYRLLHSMRSDQDKASKLYRRFHQEAVEAIMRWVAKCPELKSKMRPKPSRSFDPTYFVSLGPRRGFRRRSGRAMGPFHGDGACLTSLRLRRLLWFLRRRNLFDTAVALEQETGVSFLPSHLRLLLLESKWAEAEAYVSGPIDLAGCSWMASRIIGRIRVFDVMSRFAAGEASTISDDLFRRADAHLLGHPDLHGASRVLHSMRSDPYHRRASVHYRRFHRGAVEAIMGWVAKCPELKSKMRPPPRCSFDRTYFVSLGPRFWDCRRRGKKSKAGRRIPPHTLARCFMRKRNGGLFLKSSDEAIMSKSIAASSSEA</sequence>
<dbReference type="PROSITE" id="PS50896">
    <property type="entry name" value="LISH"/>
    <property type="match status" value="2"/>
</dbReference>
<dbReference type="InterPro" id="IPR006594">
    <property type="entry name" value="LisH"/>
</dbReference>
<dbReference type="PANTHER" id="PTHR36478:SF18">
    <property type="entry name" value="LISH DOMAIN-CONTAINING PROTEIN"/>
    <property type="match status" value="1"/>
</dbReference>
<organism evidence="1 2">
    <name type="scientific">Lolium multiflorum</name>
    <name type="common">Italian ryegrass</name>
    <name type="synonym">Lolium perenne subsp. multiflorum</name>
    <dbReference type="NCBI Taxonomy" id="4521"/>
    <lineage>
        <taxon>Eukaryota</taxon>
        <taxon>Viridiplantae</taxon>
        <taxon>Streptophyta</taxon>
        <taxon>Embryophyta</taxon>
        <taxon>Tracheophyta</taxon>
        <taxon>Spermatophyta</taxon>
        <taxon>Magnoliopsida</taxon>
        <taxon>Liliopsida</taxon>
        <taxon>Poales</taxon>
        <taxon>Poaceae</taxon>
        <taxon>BOP clade</taxon>
        <taxon>Pooideae</taxon>
        <taxon>Poodae</taxon>
        <taxon>Poeae</taxon>
        <taxon>Poeae Chloroplast Group 2 (Poeae type)</taxon>
        <taxon>Loliodinae</taxon>
        <taxon>Loliinae</taxon>
        <taxon>Lolium</taxon>
    </lineage>
</organism>
<accession>A0AAD8RPH3</accession>
<evidence type="ECO:0000313" key="1">
    <source>
        <dbReference type="EMBL" id="KAK1628704.1"/>
    </source>
</evidence>
<protein>
    <submittedName>
        <fullName evidence="1">Uncharacterized protein</fullName>
    </submittedName>
</protein>
<dbReference type="PANTHER" id="PTHR36478">
    <property type="entry name" value="OS04G0614237 PROTEIN-RELATED"/>
    <property type="match status" value="1"/>
</dbReference>
<dbReference type="AlphaFoldDB" id="A0AAD8RPH3"/>